<dbReference type="OrthoDB" id="307871at2759"/>
<evidence type="ECO:0000256" key="1">
    <source>
        <dbReference type="ARBA" id="ARBA00005602"/>
    </source>
</evidence>
<evidence type="ECO:0000256" key="2">
    <source>
        <dbReference type="ARBA" id="ARBA00023203"/>
    </source>
</evidence>
<dbReference type="GO" id="GO:0034314">
    <property type="term" value="P:Arp2/3 complex-mediated actin nucleation"/>
    <property type="evidence" value="ECO:0007669"/>
    <property type="project" value="InterPro"/>
</dbReference>
<dbReference type="InterPro" id="IPR021854">
    <property type="entry name" value="WASH1_WAHD"/>
</dbReference>
<dbReference type="GO" id="GO:0071203">
    <property type="term" value="C:WASH complex"/>
    <property type="evidence" value="ECO:0007669"/>
    <property type="project" value="InterPro"/>
</dbReference>
<dbReference type="Pfam" id="PF11945">
    <property type="entry name" value="WASH_WAHD"/>
    <property type="match status" value="1"/>
</dbReference>
<name>A0A653D0A8_CALMS</name>
<dbReference type="GO" id="GO:0006887">
    <property type="term" value="P:exocytosis"/>
    <property type="evidence" value="ECO:0007669"/>
    <property type="project" value="TreeGrafter"/>
</dbReference>
<evidence type="ECO:0000259" key="4">
    <source>
        <dbReference type="PROSITE" id="PS51082"/>
    </source>
</evidence>
<evidence type="ECO:0000313" key="5">
    <source>
        <dbReference type="EMBL" id="VEN53380.1"/>
    </source>
</evidence>
<feature type="domain" description="WH2" evidence="4">
    <location>
        <begin position="340"/>
        <end position="362"/>
    </location>
</feature>
<dbReference type="GO" id="GO:0005769">
    <property type="term" value="C:early endosome"/>
    <property type="evidence" value="ECO:0007669"/>
    <property type="project" value="InterPro"/>
</dbReference>
<comment type="similarity">
    <text evidence="1">Belongs to the WASH1 family.</text>
</comment>
<keyword evidence="2" id="KW-0009">Actin-binding</keyword>
<protein>
    <recommendedName>
        <fullName evidence="4">WH2 domain-containing protein</fullName>
    </recommendedName>
</protein>
<dbReference type="PANTHER" id="PTHR23331:SF1">
    <property type="entry name" value="WASH COMPLEX SUBUNIT 1"/>
    <property type="match status" value="1"/>
</dbReference>
<dbReference type="AlphaFoldDB" id="A0A653D0A8"/>
<dbReference type="EMBL" id="CAACVG010009472">
    <property type="protein sequence ID" value="VEN53380.1"/>
    <property type="molecule type" value="Genomic_DNA"/>
</dbReference>
<accession>A0A653D0A8</accession>
<evidence type="ECO:0000313" key="6">
    <source>
        <dbReference type="Proteomes" id="UP000410492"/>
    </source>
</evidence>
<evidence type="ECO:0000256" key="3">
    <source>
        <dbReference type="SAM" id="MobiDB-lite"/>
    </source>
</evidence>
<dbReference type="InterPro" id="IPR003124">
    <property type="entry name" value="WH2_dom"/>
</dbReference>
<reference evidence="5 6" key="1">
    <citation type="submission" date="2019-01" db="EMBL/GenBank/DDBJ databases">
        <authorList>
            <person name="Sayadi A."/>
        </authorList>
    </citation>
    <scope>NUCLEOTIDE SEQUENCE [LARGE SCALE GENOMIC DNA]</scope>
</reference>
<proteinExistence type="inferred from homology"/>
<feature type="region of interest" description="Disordered" evidence="3">
    <location>
        <begin position="394"/>
        <end position="440"/>
    </location>
</feature>
<dbReference type="GO" id="GO:0055037">
    <property type="term" value="C:recycling endosome"/>
    <property type="evidence" value="ECO:0007669"/>
    <property type="project" value="TreeGrafter"/>
</dbReference>
<dbReference type="GO" id="GO:0005829">
    <property type="term" value="C:cytosol"/>
    <property type="evidence" value="ECO:0007669"/>
    <property type="project" value="GOC"/>
</dbReference>
<dbReference type="GO" id="GO:0032456">
    <property type="term" value="P:endocytic recycling"/>
    <property type="evidence" value="ECO:0007669"/>
    <property type="project" value="TreeGrafter"/>
</dbReference>
<dbReference type="PANTHER" id="PTHR23331">
    <property type="entry name" value="CXYORF1"/>
    <property type="match status" value="1"/>
</dbReference>
<dbReference type="Proteomes" id="UP000410492">
    <property type="component" value="Unassembled WGS sequence"/>
</dbReference>
<gene>
    <name evidence="5" type="ORF">CALMAC_LOCUS13193</name>
</gene>
<dbReference type="GO" id="GO:0003779">
    <property type="term" value="F:actin binding"/>
    <property type="evidence" value="ECO:0007669"/>
    <property type="project" value="UniProtKB-KW"/>
</dbReference>
<dbReference type="InterPro" id="IPR028290">
    <property type="entry name" value="WASH1"/>
</dbReference>
<dbReference type="GO" id="GO:0043014">
    <property type="term" value="F:alpha-tubulin binding"/>
    <property type="evidence" value="ECO:0007669"/>
    <property type="project" value="InterPro"/>
</dbReference>
<dbReference type="PROSITE" id="PS51082">
    <property type="entry name" value="WH2"/>
    <property type="match status" value="1"/>
</dbReference>
<keyword evidence="6" id="KW-1185">Reference proteome</keyword>
<sequence>MDFKYSVPIIPHNLSQNETVIQIAEVLDHLSTITDTIFQHVNKKLETDHTRLSNISQRLDSVKDKVNKLRGVKKAVQVFSSSRYPASDVNKDYVSVFLDIDPVEIKRHKVKLKNFSSTSHEPLEKLHIYHVSDTCESDEKIDDAGNTQPNIQYVNDLSTCGTNLFKNLPITKSPASTSDILEIDDAPHSISERSILNKSVTQSQNFFYTPSIGEVPSLDVPLDLPDLPGIPDDLHYDNKEESIYIAPSMLISSTFIEDIDLPKVDNDSTDIQVIEQEILPTPIMQEELSKPPVIEEVPISQEIPKVQQVASKPVENIVEDTQVDSKQIDAKLQPPVIIDARSNLMEAIRNIGGVGKAKLRHVGDTKEVSAVDTPATKSGDLMTDLFNKLSMRRKGISGAKQAPENPDPGLTLGKIAAMIPPPEPKDDLESTSNDDEEDWD</sequence>
<organism evidence="5 6">
    <name type="scientific">Callosobruchus maculatus</name>
    <name type="common">Southern cowpea weevil</name>
    <name type="synonym">Pulse bruchid</name>
    <dbReference type="NCBI Taxonomy" id="64391"/>
    <lineage>
        <taxon>Eukaryota</taxon>
        <taxon>Metazoa</taxon>
        <taxon>Ecdysozoa</taxon>
        <taxon>Arthropoda</taxon>
        <taxon>Hexapoda</taxon>
        <taxon>Insecta</taxon>
        <taxon>Pterygota</taxon>
        <taxon>Neoptera</taxon>
        <taxon>Endopterygota</taxon>
        <taxon>Coleoptera</taxon>
        <taxon>Polyphaga</taxon>
        <taxon>Cucujiformia</taxon>
        <taxon>Chrysomeloidea</taxon>
        <taxon>Chrysomelidae</taxon>
        <taxon>Bruchinae</taxon>
        <taxon>Bruchini</taxon>
        <taxon>Callosobruchus</taxon>
    </lineage>
</organism>
<dbReference type="GO" id="GO:0042147">
    <property type="term" value="P:retrograde transport, endosome to Golgi"/>
    <property type="evidence" value="ECO:0007669"/>
    <property type="project" value="TreeGrafter"/>
</dbReference>
<dbReference type="GO" id="GO:0043015">
    <property type="term" value="F:gamma-tubulin binding"/>
    <property type="evidence" value="ECO:0007669"/>
    <property type="project" value="TreeGrafter"/>
</dbReference>